<gene>
    <name evidence="9" type="ORF">DYP60_11535</name>
</gene>
<dbReference type="Pfam" id="PF02653">
    <property type="entry name" value="BPD_transp_2"/>
    <property type="match status" value="1"/>
</dbReference>
<dbReference type="GO" id="GO:0022857">
    <property type="term" value="F:transmembrane transporter activity"/>
    <property type="evidence" value="ECO:0007669"/>
    <property type="project" value="InterPro"/>
</dbReference>
<comment type="caution">
    <text evidence="9">The sequence shown here is derived from an EMBL/GenBank/DDBJ whole genome shotgun (WGS) entry which is preliminary data.</text>
</comment>
<keyword evidence="6 8" id="KW-1133">Transmembrane helix</keyword>
<evidence type="ECO:0000256" key="3">
    <source>
        <dbReference type="ARBA" id="ARBA00022475"/>
    </source>
</evidence>
<dbReference type="CDD" id="cd06579">
    <property type="entry name" value="TM_PBP1_transp_AraH_like"/>
    <property type="match status" value="1"/>
</dbReference>
<evidence type="ECO:0000313" key="9">
    <source>
        <dbReference type="EMBL" id="RFU94105.1"/>
    </source>
</evidence>
<name>A0A372ME79_9SPIR</name>
<dbReference type="EMBL" id="QUWK01000013">
    <property type="protein sequence ID" value="RFU94105.1"/>
    <property type="molecule type" value="Genomic_DNA"/>
</dbReference>
<keyword evidence="10" id="KW-1185">Reference proteome</keyword>
<feature type="transmembrane region" description="Helical" evidence="8">
    <location>
        <begin position="7"/>
        <end position="28"/>
    </location>
</feature>
<keyword evidence="2" id="KW-0813">Transport</keyword>
<feature type="transmembrane region" description="Helical" evidence="8">
    <location>
        <begin position="93"/>
        <end position="117"/>
    </location>
</feature>
<evidence type="ECO:0000256" key="7">
    <source>
        <dbReference type="ARBA" id="ARBA00023136"/>
    </source>
</evidence>
<comment type="subcellular location">
    <subcellularLocation>
        <location evidence="1">Cell membrane</location>
        <topology evidence="1">Multi-pass membrane protein</topology>
    </subcellularLocation>
</comment>
<feature type="transmembrane region" description="Helical" evidence="8">
    <location>
        <begin position="296"/>
        <end position="316"/>
    </location>
</feature>
<evidence type="ECO:0000256" key="6">
    <source>
        <dbReference type="ARBA" id="ARBA00022989"/>
    </source>
</evidence>
<dbReference type="PANTHER" id="PTHR32196:SF21">
    <property type="entry name" value="ABC TRANSPORTER PERMEASE PROTEIN YPHD-RELATED"/>
    <property type="match status" value="1"/>
</dbReference>
<protein>
    <submittedName>
        <fullName evidence="9">ABC transporter permease</fullName>
    </submittedName>
</protein>
<reference evidence="10" key="1">
    <citation type="submission" date="2018-08" db="EMBL/GenBank/DDBJ databases">
        <authorList>
            <person name="Grouzdev D.S."/>
            <person name="Krutkina M.S."/>
        </authorList>
    </citation>
    <scope>NUCLEOTIDE SEQUENCE [LARGE SCALE GENOMIC DNA]</scope>
    <source>
        <strain evidence="10">4-11</strain>
    </source>
</reference>
<reference evidence="9 10" key="2">
    <citation type="submission" date="2018-09" db="EMBL/GenBank/DDBJ databases">
        <title>Genome of Sphaerochaeta halotolerans strain 4-11.</title>
        <authorList>
            <person name="Nazina T.N."/>
            <person name="Sokolova D.S."/>
        </authorList>
    </citation>
    <scope>NUCLEOTIDE SEQUENCE [LARGE SCALE GENOMIC DNA]</scope>
    <source>
        <strain evidence="9 10">4-11</strain>
    </source>
</reference>
<proteinExistence type="predicted"/>
<accession>A0A372ME79</accession>
<keyword evidence="7 8" id="KW-0472">Membrane</keyword>
<dbReference type="PANTHER" id="PTHR32196">
    <property type="entry name" value="ABC TRANSPORTER PERMEASE PROTEIN YPHD-RELATED-RELATED"/>
    <property type="match status" value="1"/>
</dbReference>
<feature type="transmembrane region" description="Helical" evidence="8">
    <location>
        <begin position="164"/>
        <end position="186"/>
    </location>
</feature>
<feature type="transmembrane region" description="Helical" evidence="8">
    <location>
        <begin position="48"/>
        <end position="81"/>
    </location>
</feature>
<evidence type="ECO:0000256" key="2">
    <source>
        <dbReference type="ARBA" id="ARBA00022448"/>
    </source>
</evidence>
<dbReference type="AlphaFoldDB" id="A0A372ME79"/>
<dbReference type="Proteomes" id="UP000264002">
    <property type="component" value="Unassembled WGS sequence"/>
</dbReference>
<keyword evidence="4" id="KW-0997">Cell inner membrane</keyword>
<evidence type="ECO:0000256" key="5">
    <source>
        <dbReference type="ARBA" id="ARBA00022692"/>
    </source>
</evidence>
<keyword evidence="5 8" id="KW-0812">Transmembrane</keyword>
<feature type="transmembrane region" description="Helical" evidence="8">
    <location>
        <begin position="220"/>
        <end position="238"/>
    </location>
</feature>
<feature type="transmembrane region" description="Helical" evidence="8">
    <location>
        <begin position="245"/>
        <end position="262"/>
    </location>
</feature>
<evidence type="ECO:0000313" key="10">
    <source>
        <dbReference type="Proteomes" id="UP000264002"/>
    </source>
</evidence>
<dbReference type="GO" id="GO:0005886">
    <property type="term" value="C:plasma membrane"/>
    <property type="evidence" value="ECO:0007669"/>
    <property type="project" value="UniProtKB-SubCell"/>
</dbReference>
<feature type="transmembrane region" description="Helical" evidence="8">
    <location>
        <begin position="123"/>
        <end position="143"/>
    </location>
</feature>
<organism evidence="9 10">
    <name type="scientific">Sphaerochaeta halotolerans</name>
    <dbReference type="NCBI Taxonomy" id="2293840"/>
    <lineage>
        <taxon>Bacteria</taxon>
        <taxon>Pseudomonadati</taxon>
        <taxon>Spirochaetota</taxon>
        <taxon>Spirochaetia</taxon>
        <taxon>Spirochaetales</taxon>
        <taxon>Sphaerochaetaceae</taxon>
        <taxon>Sphaerochaeta</taxon>
    </lineage>
</organism>
<keyword evidence="3" id="KW-1003">Cell membrane</keyword>
<evidence type="ECO:0000256" key="8">
    <source>
        <dbReference type="SAM" id="Phobius"/>
    </source>
</evidence>
<evidence type="ECO:0000256" key="1">
    <source>
        <dbReference type="ARBA" id="ARBA00004651"/>
    </source>
</evidence>
<sequence length="338" mass="37205">MYRNDRHLWRLVLMIVLWLLFMAITRFSKFYSMINFQTMAAQFPEFGIMSLGVMLCMITGGIDLSVVGTANLTSILMGFLLLRLTDAAGGLPAFAIPLVFLLAILIGGSLGLFNGLLVSKFHIPPILATMGSGELFTGICLAMTNGNAVSKFSRTYAKTINNRLFDLIPVQLIIFIVMAALIWFLISKTVFGTKIYMLGTNENVAKFSGLNIDSLYLKTYMLSGICAALGGMIMLANYNSARADYGTVYTLQCVLIVVLGGVNPSGGRGRISGVVLAIILLRLLETGLNRFPRISSYYISLIWGGVLILVMVMNYFTEHKKVVFQEPTHPTLQKETTE</sequence>
<dbReference type="InterPro" id="IPR001851">
    <property type="entry name" value="ABC_transp_permease"/>
</dbReference>
<evidence type="ECO:0000256" key="4">
    <source>
        <dbReference type="ARBA" id="ARBA00022519"/>
    </source>
</evidence>
<dbReference type="OrthoDB" id="9815820at2"/>